<feature type="transmembrane region" description="Helical" evidence="2">
    <location>
        <begin position="182"/>
        <end position="200"/>
    </location>
</feature>
<keyword evidence="2" id="KW-1133">Transmembrane helix</keyword>
<sequence>MRILARVGGSLLIFIGVLAIAVAIVTMKFIGKDNTIMMDPRTVSTAGPAVTTGKGLLSYYDTTLTVQVKAKDPKAKVWIGIAHQDDLSSYLADKSRAEIISYQYPDQIGINNYRGVDNDLVAPAQLDWWVASAKGTGSAQLSWPMRNAAYGAVIMNQNGSRKFSGDVGLGLQIKGVFETAELAGLGGLIGILLGIGVFIATRPRRRPTPDPTIGSTPADAGQTPGSSASAGSDPATDADPGPQPSASPTTARPPSTESDPAGGR</sequence>
<accession>A0A1H1R8G1</accession>
<organism evidence="3 4">
    <name type="scientific">Microlunatus soli</name>
    <dbReference type="NCBI Taxonomy" id="630515"/>
    <lineage>
        <taxon>Bacteria</taxon>
        <taxon>Bacillati</taxon>
        <taxon>Actinomycetota</taxon>
        <taxon>Actinomycetes</taxon>
        <taxon>Propionibacteriales</taxon>
        <taxon>Propionibacteriaceae</taxon>
        <taxon>Microlunatus</taxon>
    </lineage>
</organism>
<feature type="compositionally biased region" description="Low complexity" evidence="1">
    <location>
        <begin position="223"/>
        <end position="256"/>
    </location>
</feature>
<dbReference type="RefSeq" id="WP_091522469.1">
    <property type="nucleotide sequence ID" value="NZ_LT629772.1"/>
</dbReference>
<dbReference type="EMBL" id="LT629772">
    <property type="protein sequence ID" value="SDS31973.1"/>
    <property type="molecule type" value="Genomic_DNA"/>
</dbReference>
<evidence type="ECO:0000256" key="2">
    <source>
        <dbReference type="SAM" id="Phobius"/>
    </source>
</evidence>
<reference evidence="3 4" key="1">
    <citation type="submission" date="2016-10" db="EMBL/GenBank/DDBJ databases">
        <authorList>
            <person name="de Groot N.N."/>
        </authorList>
    </citation>
    <scope>NUCLEOTIDE SEQUENCE [LARGE SCALE GENOMIC DNA]</scope>
    <source>
        <strain evidence="3 4">DSM 21800</strain>
    </source>
</reference>
<evidence type="ECO:0000313" key="3">
    <source>
        <dbReference type="EMBL" id="SDS31973.1"/>
    </source>
</evidence>
<dbReference type="STRING" id="630515.SAMN04489812_1550"/>
<feature type="region of interest" description="Disordered" evidence="1">
    <location>
        <begin position="203"/>
        <end position="264"/>
    </location>
</feature>
<evidence type="ECO:0000256" key="1">
    <source>
        <dbReference type="SAM" id="MobiDB-lite"/>
    </source>
</evidence>
<keyword evidence="2" id="KW-0812">Transmembrane</keyword>
<dbReference type="OrthoDB" id="4827453at2"/>
<proteinExistence type="predicted"/>
<name>A0A1H1R8G1_9ACTN</name>
<evidence type="ECO:0000313" key="4">
    <source>
        <dbReference type="Proteomes" id="UP000199103"/>
    </source>
</evidence>
<keyword evidence="4" id="KW-1185">Reference proteome</keyword>
<gene>
    <name evidence="3" type="ORF">SAMN04489812_1550</name>
</gene>
<dbReference type="AlphaFoldDB" id="A0A1H1R8G1"/>
<dbReference type="Proteomes" id="UP000199103">
    <property type="component" value="Chromosome I"/>
</dbReference>
<keyword evidence="2" id="KW-0472">Membrane</keyword>
<protein>
    <submittedName>
        <fullName evidence="3">Uncharacterized protein</fullName>
    </submittedName>
</protein>